<evidence type="ECO:0000313" key="3">
    <source>
        <dbReference type="RefSeq" id="XP_015039957.2"/>
    </source>
</evidence>
<reference evidence="3" key="2">
    <citation type="submission" date="2025-08" db="UniProtKB">
        <authorList>
            <consortium name="RefSeq"/>
        </authorList>
    </citation>
    <scope>IDENTIFICATION</scope>
    <source>
        <strain evidence="3">MV-25-SWS-2005</strain>
        <tissue evidence="3">Whole body</tissue>
    </source>
</reference>
<dbReference type="RefSeq" id="XP_015039957.2">
    <property type="nucleotide sequence ID" value="XM_015184471.2"/>
</dbReference>
<name>A0A6I8VFX5_DROPS</name>
<feature type="transmembrane region" description="Helical" evidence="1">
    <location>
        <begin position="48"/>
        <end position="67"/>
    </location>
</feature>
<feature type="transmembrane region" description="Helical" evidence="1">
    <location>
        <begin position="73"/>
        <end position="97"/>
    </location>
</feature>
<evidence type="ECO:0000256" key="1">
    <source>
        <dbReference type="SAM" id="Phobius"/>
    </source>
</evidence>
<feature type="transmembrane region" description="Helical" evidence="1">
    <location>
        <begin position="109"/>
        <end position="131"/>
    </location>
</feature>
<keyword evidence="2" id="KW-1185">Reference proteome</keyword>
<feature type="transmembrane region" description="Helical" evidence="1">
    <location>
        <begin position="12"/>
        <end position="36"/>
    </location>
</feature>
<accession>A0A6I8VFX5</accession>
<organism evidence="2 3">
    <name type="scientific">Drosophila pseudoobscura pseudoobscura</name>
    <name type="common">Fruit fly</name>
    <dbReference type="NCBI Taxonomy" id="46245"/>
    <lineage>
        <taxon>Eukaryota</taxon>
        <taxon>Metazoa</taxon>
        <taxon>Ecdysozoa</taxon>
        <taxon>Arthropoda</taxon>
        <taxon>Hexapoda</taxon>
        <taxon>Insecta</taxon>
        <taxon>Pterygota</taxon>
        <taxon>Neoptera</taxon>
        <taxon>Endopterygota</taxon>
        <taxon>Diptera</taxon>
        <taxon>Brachycera</taxon>
        <taxon>Muscomorpha</taxon>
        <taxon>Ephydroidea</taxon>
        <taxon>Drosophilidae</taxon>
        <taxon>Drosophila</taxon>
        <taxon>Sophophora</taxon>
    </lineage>
</organism>
<dbReference type="AlphaFoldDB" id="A0A6I8VFX5"/>
<gene>
    <name evidence="3" type="primary">LOC26533256</name>
</gene>
<evidence type="ECO:0000313" key="2">
    <source>
        <dbReference type="Proteomes" id="UP000001819"/>
    </source>
</evidence>
<sequence length="142" mass="15983">MIFLGSFFCLLSLYFGCLIIGVTGLIIGVASLTLAVCKLILHAKQEEVWMMALIFSLLYLGAKMFLLMGTMWNLAWCLIMSFIASAVCVCLILAILIVGFASSANRVQLMVWITMILLETYYLLVIISHWYNIWSGVQRVEL</sequence>
<keyword evidence="1" id="KW-0472">Membrane</keyword>
<reference evidence="2" key="1">
    <citation type="submission" date="2024-06" db="UniProtKB">
        <authorList>
            <consortium name="RefSeq"/>
        </authorList>
    </citation>
    <scope>NUCLEOTIDE SEQUENCE [LARGE SCALE GENOMIC DNA]</scope>
    <source>
        <strain evidence="2">MV2-25</strain>
    </source>
</reference>
<protein>
    <submittedName>
        <fullName evidence="3">Uncharacterized protein</fullName>
    </submittedName>
</protein>
<dbReference type="InParanoid" id="A0A6I8VFX5"/>
<proteinExistence type="predicted"/>
<dbReference type="KEGG" id="dpo:26533256"/>
<keyword evidence="1" id="KW-1133">Transmembrane helix</keyword>
<dbReference type="Proteomes" id="UP000001819">
    <property type="component" value="Chromosome 3"/>
</dbReference>
<keyword evidence="1" id="KW-0812">Transmembrane</keyword>